<dbReference type="AlphaFoldDB" id="A0A1Y5I668"/>
<sequence length="309" mass="32521">MDPNAITEYIMCPPESAGKVIGHGGEKINGIQSESGAVVKIQNQSDVGPGQPRRVTISGLPDRVAHASQLVYALIGDSGARRAAPRGAVGAPATAAPQTEVFVPVESTDFGKIIGRGGDTIRRLQEESGARMQVDRPNSGVLITGDASGCEVARTLLQEVLDAQDDRGGGPSSSIISIEIDAQGQEGRIIGKGGENIRSLSQQTGAKLQIIKETGMLKISGTQEVIDEAVRVVNEFIEAQQSGGPRGGPAGIPGDGGGAQAYLDSDKPGLVKYKPLWETHQSPEGYTYYYNTTTGETQWEEPDDYDGFS</sequence>
<dbReference type="Gene3D" id="2.20.70.10">
    <property type="match status" value="1"/>
</dbReference>
<reference evidence="5" key="1">
    <citation type="submission" date="2017-04" db="EMBL/GenBank/DDBJ databases">
        <title>Population genomics of picophytoplankton unveils novel chromosome hypervariability.</title>
        <authorList>
            <consortium name="DOE Joint Genome Institute"/>
            <person name="Blanc-Mathieu R."/>
            <person name="Krasovec M."/>
            <person name="Hebrard M."/>
            <person name="Yau S."/>
            <person name="Desgranges E."/>
            <person name="Martin J."/>
            <person name="Schackwitz W."/>
            <person name="Kuo A."/>
            <person name="Salin G."/>
            <person name="Donnadieu C."/>
            <person name="Desdevises Y."/>
            <person name="Sanchez-Ferandin S."/>
            <person name="Moreau H."/>
            <person name="Rivals E."/>
            <person name="Grigoriev I.V."/>
            <person name="Grimsley N."/>
            <person name="Eyre-Walker A."/>
            <person name="Piganeau G."/>
        </authorList>
    </citation>
    <scope>NUCLEOTIDE SEQUENCE [LARGE SCALE GENOMIC DNA]</scope>
    <source>
        <strain evidence="5">RCC 1115</strain>
    </source>
</reference>
<evidence type="ECO:0000259" key="4">
    <source>
        <dbReference type="PROSITE" id="PS50020"/>
    </source>
</evidence>
<proteinExistence type="predicted"/>
<dbReference type="Pfam" id="PF00013">
    <property type="entry name" value="KH_1"/>
    <property type="match status" value="3"/>
</dbReference>
<dbReference type="PROSITE" id="PS50020">
    <property type="entry name" value="WW_DOMAIN_2"/>
    <property type="match status" value="1"/>
</dbReference>
<dbReference type="InterPro" id="IPR036020">
    <property type="entry name" value="WW_dom_sf"/>
</dbReference>
<dbReference type="Pfam" id="PF00397">
    <property type="entry name" value="WW"/>
    <property type="match status" value="1"/>
</dbReference>
<evidence type="ECO:0000256" key="3">
    <source>
        <dbReference type="SAM" id="MobiDB-lite"/>
    </source>
</evidence>
<dbReference type="Proteomes" id="UP000195557">
    <property type="component" value="Unassembled WGS sequence"/>
</dbReference>
<name>A0A1Y5I668_OSTTA</name>
<feature type="region of interest" description="Disordered" evidence="3">
    <location>
        <begin position="240"/>
        <end position="264"/>
    </location>
</feature>
<dbReference type="EMBL" id="KZ155793">
    <property type="protein sequence ID" value="OUS45028.1"/>
    <property type="molecule type" value="Genomic_DNA"/>
</dbReference>
<dbReference type="GO" id="GO:0003723">
    <property type="term" value="F:RNA binding"/>
    <property type="evidence" value="ECO:0007669"/>
    <property type="project" value="UniProtKB-UniRule"/>
</dbReference>
<dbReference type="SUPFAM" id="SSF54791">
    <property type="entry name" value="Eukaryotic type KH-domain (KH-domain type I)"/>
    <property type="match status" value="3"/>
</dbReference>
<feature type="domain" description="WW" evidence="4">
    <location>
        <begin position="271"/>
        <end position="304"/>
    </location>
</feature>
<dbReference type="SUPFAM" id="SSF51045">
    <property type="entry name" value="WW domain"/>
    <property type="match status" value="1"/>
</dbReference>
<dbReference type="InterPro" id="IPR036612">
    <property type="entry name" value="KH_dom_type_1_sf"/>
</dbReference>
<dbReference type="eggNOG" id="KOG1676">
    <property type="taxonomic scope" value="Eukaryota"/>
</dbReference>
<keyword evidence="2" id="KW-0694">RNA-binding</keyword>
<keyword evidence="1" id="KW-0677">Repeat</keyword>
<dbReference type="PROSITE" id="PS01159">
    <property type="entry name" value="WW_DOMAIN_1"/>
    <property type="match status" value="1"/>
</dbReference>
<organism evidence="5">
    <name type="scientific">Ostreococcus tauri</name>
    <name type="common">Marine green alga</name>
    <dbReference type="NCBI Taxonomy" id="70448"/>
    <lineage>
        <taxon>Eukaryota</taxon>
        <taxon>Viridiplantae</taxon>
        <taxon>Chlorophyta</taxon>
        <taxon>Mamiellophyceae</taxon>
        <taxon>Mamiellales</taxon>
        <taxon>Bathycoccaceae</taxon>
        <taxon>Ostreococcus</taxon>
    </lineage>
</organism>
<accession>A0A1Y5I668</accession>
<evidence type="ECO:0000256" key="1">
    <source>
        <dbReference type="ARBA" id="ARBA00022737"/>
    </source>
</evidence>
<dbReference type="InterPro" id="IPR004087">
    <property type="entry name" value="KH_dom"/>
</dbReference>
<dbReference type="InterPro" id="IPR001202">
    <property type="entry name" value="WW_dom"/>
</dbReference>
<dbReference type="CDD" id="cd00105">
    <property type="entry name" value="KH-I"/>
    <property type="match status" value="1"/>
</dbReference>
<dbReference type="PANTHER" id="PTHR10288">
    <property type="entry name" value="KH DOMAIN CONTAINING RNA BINDING PROTEIN"/>
    <property type="match status" value="1"/>
</dbReference>
<dbReference type="InterPro" id="IPR004088">
    <property type="entry name" value="KH_dom_type_1"/>
</dbReference>
<evidence type="ECO:0000313" key="5">
    <source>
        <dbReference type="EMBL" id="OUS45028.1"/>
    </source>
</evidence>
<protein>
    <recommendedName>
        <fullName evidence="4">WW domain-containing protein</fullName>
    </recommendedName>
</protein>
<dbReference type="Gene3D" id="3.30.1370.10">
    <property type="entry name" value="K Homology domain, type 1"/>
    <property type="match status" value="3"/>
</dbReference>
<dbReference type="PROSITE" id="PS50084">
    <property type="entry name" value="KH_TYPE_1"/>
    <property type="match status" value="3"/>
</dbReference>
<dbReference type="SMART" id="SM00322">
    <property type="entry name" value="KH"/>
    <property type="match status" value="3"/>
</dbReference>
<evidence type="ECO:0000256" key="2">
    <source>
        <dbReference type="PROSITE-ProRule" id="PRU00117"/>
    </source>
</evidence>
<dbReference type="SMART" id="SM00456">
    <property type="entry name" value="WW"/>
    <property type="match status" value="1"/>
</dbReference>
<gene>
    <name evidence="5" type="ORF">BE221DRAFT_195387</name>
</gene>
<feature type="compositionally biased region" description="Gly residues" evidence="3">
    <location>
        <begin position="244"/>
        <end position="259"/>
    </location>
</feature>